<dbReference type="InParanoid" id="G3PL25"/>
<evidence type="ECO:0000256" key="8">
    <source>
        <dbReference type="ARBA" id="ARBA00023170"/>
    </source>
</evidence>
<proteinExistence type="predicted"/>
<comment type="subcellular location">
    <subcellularLocation>
        <location evidence="1">Cell membrane</location>
        <topology evidence="1">Single-pass type I membrane protein</topology>
    </subcellularLocation>
</comment>
<evidence type="ECO:0000256" key="2">
    <source>
        <dbReference type="ARBA" id="ARBA00022475"/>
    </source>
</evidence>
<accession>G3PL25</accession>
<evidence type="ECO:0000313" key="13">
    <source>
        <dbReference type="Ensembl" id="ENSGACP00000018305.1"/>
    </source>
</evidence>
<dbReference type="Pfam" id="PF08205">
    <property type="entry name" value="C2-set_2"/>
    <property type="match status" value="1"/>
</dbReference>
<organism evidence="13">
    <name type="scientific">Gasterosteus aculeatus</name>
    <name type="common">Three-spined stickleback</name>
    <dbReference type="NCBI Taxonomy" id="69293"/>
    <lineage>
        <taxon>Eukaryota</taxon>
        <taxon>Metazoa</taxon>
        <taxon>Chordata</taxon>
        <taxon>Craniata</taxon>
        <taxon>Vertebrata</taxon>
        <taxon>Euteleostomi</taxon>
        <taxon>Actinopterygii</taxon>
        <taxon>Neopterygii</taxon>
        <taxon>Teleostei</taxon>
        <taxon>Neoteleostei</taxon>
        <taxon>Acanthomorphata</taxon>
        <taxon>Eupercaria</taxon>
        <taxon>Perciformes</taxon>
        <taxon>Cottioidei</taxon>
        <taxon>Gasterosteales</taxon>
        <taxon>Gasterosteidae</taxon>
        <taxon>Gasterosteus</taxon>
    </lineage>
</organism>
<evidence type="ECO:0000256" key="9">
    <source>
        <dbReference type="ARBA" id="ARBA00023180"/>
    </source>
</evidence>
<keyword evidence="8" id="KW-0675">Receptor</keyword>
<reference evidence="13" key="1">
    <citation type="submission" date="2006-01" db="EMBL/GenBank/DDBJ databases">
        <authorList>
            <person name="Lindblad-Toh K."/>
            <person name="Mauceli E."/>
            <person name="Grabherr M."/>
            <person name="Chang J.L."/>
            <person name="Lander E.S."/>
        </authorList>
    </citation>
    <scope>NUCLEOTIDE SEQUENCE [LARGE SCALE GENOMIC DNA]</scope>
</reference>
<evidence type="ECO:0000256" key="7">
    <source>
        <dbReference type="ARBA" id="ARBA00023157"/>
    </source>
</evidence>
<keyword evidence="5" id="KW-1133">Transmembrane helix</keyword>
<evidence type="ECO:0000256" key="5">
    <source>
        <dbReference type="ARBA" id="ARBA00022989"/>
    </source>
</evidence>
<dbReference type="GO" id="GO:0006955">
    <property type="term" value="P:immune response"/>
    <property type="evidence" value="ECO:0007669"/>
    <property type="project" value="TreeGrafter"/>
</dbReference>
<evidence type="ECO:0000256" key="4">
    <source>
        <dbReference type="ARBA" id="ARBA00022729"/>
    </source>
</evidence>
<keyword evidence="7" id="KW-1015">Disulfide bond</keyword>
<evidence type="ECO:0000259" key="12">
    <source>
        <dbReference type="PROSITE" id="PS50835"/>
    </source>
</evidence>
<reference evidence="13" key="2">
    <citation type="submission" date="2024-04" db="UniProtKB">
        <authorList>
            <consortium name="Ensembl"/>
        </authorList>
    </citation>
    <scope>IDENTIFICATION</scope>
</reference>
<dbReference type="PANTHER" id="PTHR25466:SF2">
    <property type="entry name" value="T-LYMPHOCYTE ACTIVATION ANTIGEN CD86"/>
    <property type="match status" value="1"/>
</dbReference>
<dbReference type="GO" id="GO:0009897">
    <property type="term" value="C:external side of plasma membrane"/>
    <property type="evidence" value="ECO:0007669"/>
    <property type="project" value="TreeGrafter"/>
</dbReference>
<dbReference type="STRING" id="69293.ENSGACP00000018305"/>
<dbReference type="InterPro" id="IPR051713">
    <property type="entry name" value="T-cell_Activation_Regulation"/>
</dbReference>
<keyword evidence="6" id="KW-0472">Membrane</keyword>
<dbReference type="InterPro" id="IPR013162">
    <property type="entry name" value="CD80_C2-set"/>
</dbReference>
<evidence type="ECO:0000256" key="11">
    <source>
        <dbReference type="SAM" id="SignalP"/>
    </source>
</evidence>
<keyword evidence="3" id="KW-0812">Transmembrane</keyword>
<feature type="signal peptide" evidence="11">
    <location>
        <begin position="1"/>
        <end position="46"/>
    </location>
</feature>
<evidence type="ECO:0000256" key="6">
    <source>
        <dbReference type="ARBA" id="ARBA00023136"/>
    </source>
</evidence>
<feature type="chain" id="PRO_5003449904" description="Ig-like domain-containing protein" evidence="11">
    <location>
        <begin position="47"/>
        <end position="254"/>
    </location>
</feature>
<dbReference type="GO" id="GO:0042102">
    <property type="term" value="P:positive regulation of T cell proliferation"/>
    <property type="evidence" value="ECO:0007669"/>
    <property type="project" value="TreeGrafter"/>
</dbReference>
<keyword evidence="2" id="KW-1003">Cell membrane</keyword>
<dbReference type="OMA" id="FSIEWRR"/>
<dbReference type="Ensembl" id="ENSGACT00000018339.1">
    <property type="protein sequence ID" value="ENSGACP00000018305.1"/>
    <property type="gene ID" value="ENSGACG00000013860.1"/>
</dbReference>
<dbReference type="Gene3D" id="2.60.40.10">
    <property type="entry name" value="Immunoglobulins"/>
    <property type="match status" value="2"/>
</dbReference>
<dbReference type="GO" id="GO:0031295">
    <property type="term" value="P:T cell costimulation"/>
    <property type="evidence" value="ECO:0007669"/>
    <property type="project" value="TreeGrafter"/>
</dbReference>
<feature type="domain" description="Ig-like" evidence="12">
    <location>
        <begin position="162"/>
        <end position="253"/>
    </location>
</feature>
<dbReference type="eggNOG" id="ENOG502S3W2">
    <property type="taxonomic scope" value="Eukaryota"/>
</dbReference>
<sequence>MGPSAFCGRRGEASPRRSCAFGARSARGAAAWRCGLLLSFLGFCAGLEDDCVLGIVGQLVSLPCVLPQLVAAVNVSIAWRRGEEVVLRSAWMDDGDVEEWSVNRATTPGDAALTGNLSLQLPAVEASERPVNYSLLVTSGGNQSGAELCATCLRTAASFSSPALRREEGAGPGGETAFWCHSSGGFPEPAVYWLLNDTEDPPGGSVWTLAAALPRSLLYNVTSRLTLNVSDDASVSCVVENAALGENLTSTCSA</sequence>
<protein>
    <recommendedName>
        <fullName evidence="12">Ig-like domain-containing protein</fullName>
    </recommendedName>
</protein>
<dbReference type="PANTHER" id="PTHR25466">
    <property type="entry name" value="T-LYMPHOCYTE ACTIVATION ANTIGEN"/>
    <property type="match status" value="1"/>
</dbReference>
<evidence type="ECO:0000256" key="3">
    <source>
        <dbReference type="ARBA" id="ARBA00022692"/>
    </source>
</evidence>
<dbReference type="Bgee" id="ENSGACG00000013860">
    <property type="expression patterns" value="Expressed in pharyngeal gill and 3 other cell types or tissues"/>
</dbReference>
<evidence type="ECO:0000256" key="1">
    <source>
        <dbReference type="ARBA" id="ARBA00004251"/>
    </source>
</evidence>
<dbReference type="InterPro" id="IPR013783">
    <property type="entry name" value="Ig-like_fold"/>
</dbReference>
<keyword evidence="9" id="KW-0325">Glycoprotein</keyword>
<name>G3PL25_GASAC</name>
<keyword evidence="10" id="KW-0393">Immunoglobulin domain</keyword>
<dbReference type="AlphaFoldDB" id="G3PL25"/>
<dbReference type="GO" id="GO:0071222">
    <property type="term" value="P:cellular response to lipopolysaccharide"/>
    <property type="evidence" value="ECO:0007669"/>
    <property type="project" value="TreeGrafter"/>
</dbReference>
<dbReference type="InterPro" id="IPR036179">
    <property type="entry name" value="Ig-like_dom_sf"/>
</dbReference>
<keyword evidence="4 11" id="KW-0732">Signal</keyword>
<dbReference type="PROSITE" id="PS50835">
    <property type="entry name" value="IG_LIKE"/>
    <property type="match status" value="1"/>
</dbReference>
<dbReference type="GO" id="GO:0007166">
    <property type="term" value="P:cell surface receptor signaling pathway"/>
    <property type="evidence" value="ECO:0007669"/>
    <property type="project" value="TreeGrafter"/>
</dbReference>
<dbReference type="InterPro" id="IPR007110">
    <property type="entry name" value="Ig-like_dom"/>
</dbReference>
<evidence type="ECO:0000256" key="10">
    <source>
        <dbReference type="ARBA" id="ARBA00023319"/>
    </source>
</evidence>
<dbReference type="SUPFAM" id="SSF48726">
    <property type="entry name" value="Immunoglobulin"/>
    <property type="match status" value="1"/>
</dbReference>
<dbReference type="GO" id="GO:0042130">
    <property type="term" value="P:negative regulation of T cell proliferation"/>
    <property type="evidence" value="ECO:0007669"/>
    <property type="project" value="TreeGrafter"/>
</dbReference>